<gene>
    <name evidence="4" type="ORF">HJG44_22650</name>
</gene>
<evidence type="ECO:0000259" key="3">
    <source>
        <dbReference type="Pfam" id="PF07859"/>
    </source>
</evidence>
<dbReference type="FunFam" id="3.40.50.1820:FF:000089">
    <property type="entry name" value="Alpha/beta hydrolase"/>
    <property type="match status" value="1"/>
</dbReference>
<comment type="similarity">
    <text evidence="1">Belongs to the 'GDXG' lipolytic enzyme family.</text>
</comment>
<dbReference type="Pfam" id="PF07859">
    <property type="entry name" value="Abhydrolase_3"/>
    <property type="match status" value="1"/>
</dbReference>
<keyword evidence="5" id="KW-1185">Reference proteome</keyword>
<dbReference type="InterPro" id="IPR050300">
    <property type="entry name" value="GDXG_lipolytic_enzyme"/>
</dbReference>
<evidence type="ECO:0000313" key="4">
    <source>
        <dbReference type="EMBL" id="NNM75164.1"/>
    </source>
</evidence>
<dbReference type="Gene3D" id="3.40.50.1820">
    <property type="entry name" value="alpha/beta hydrolase"/>
    <property type="match status" value="1"/>
</dbReference>
<evidence type="ECO:0000256" key="2">
    <source>
        <dbReference type="ARBA" id="ARBA00022801"/>
    </source>
</evidence>
<sequence length="263" mass="27812">MRDLAAEGPAGAIPVRLYRGRGTDADRRLPVLVFFHGGGWVVGDLDTHDVICRALANEAGCAVASVDYRLAPEHRFPAAVEDASAATAWLAANASGLGLDPGRIAVGGDSAGGNLAAVLAHLSLDGALPQLAFQLLLYPAVDQRMAHPSYGRFTEGVALTAPGVRWFRDQYLQDTVQQEDWRASPLLARRFSGLPPAFVLTVAHDPLVDEGRAYAAALGGAGIRVQHLHVNDQMHGCLTMTGVMKAPWTMLAMAGAALRVAFS</sequence>
<dbReference type="RefSeq" id="WP_171220656.1">
    <property type="nucleotide sequence ID" value="NZ_JABEPP010000007.1"/>
</dbReference>
<dbReference type="InterPro" id="IPR002168">
    <property type="entry name" value="Lipase_GDXG_HIS_AS"/>
</dbReference>
<accession>A0A849IB72</accession>
<dbReference type="InterPro" id="IPR029058">
    <property type="entry name" value="AB_hydrolase_fold"/>
</dbReference>
<name>A0A849IB72_9HYPH</name>
<dbReference type="EMBL" id="JABEPP010000007">
    <property type="protein sequence ID" value="NNM75164.1"/>
    <property type="molecule type" value="Genomic_DNA"/>
</dbReference>
<protein>
    <submittedName>
        <fullName evidence="4">Alpha/beta hydrolase</fullName>
    </submittedName>
</protein>
<dbReference type="AlphaFoldDB" id="A0A849IB72"/>
<proteinExistence type="inferred from homology"/>
<dbReference type="InterPro" id="IPR013094">
    <property type="entry name" value="AB_hydrolase_3"/>
</dbReference>
<reference evidence="4 5" key="1">
    <citation type="submission" date="2020-04" db="EMBL/GenBank/DDBJ databases">
        <title>Enterovirga sp. isolate from soil.</title>
        <authorList>
            <person name="Chea S."/>
            <person name="Kim D.-U."/>
        </authorList>
    </citation>
    <scope>NUCLEOTIDE SEQUENCE [LARGE SCALE GENOMIC DNA]</scope>
    <source>
        <strain evidence="4 5">DB1703</strain>
    </source>
</reference>
<feature type="domain" description="Alpha/beta hydrolase fold-3" evidence="3">
    <location>
        <begin position="32"/>
        <end position="238"/>
    </location>
</feature>
<organism evidence="4 5">
    <name type="scientific">Enterovirga aerilata</name>
    <dbReference type="NCBI Taxonomy" id="2730920"/>
    <lineage>
        <taxon>Bacteria</taxon>
        <taxon>Pseudomonadati</taxon>
        <taxon>Pseudomonadota</taxon>
        <taxon>Alphaproteobacteria</taxon>
        <taxon>Hyphomicrobiales</taxon>
        <taxon>Methylobacteriaceae</taxon>
        <taxon>Enterovirga</taxon>
    </lineage>
</organism>
<dbReference type="SUPFAM" id="SSF53474">
    <property type="entry name" value="alpha/beta-Hydrolases"/>
    <property type="match status" value="1"/>
</dbReference>
<evidence type="ECO:0000313" key="5">
    <source>
        <dbReference type="Proteomes" id="UP000564885"/>
    </source>
</evidence>
<dbReference type="PROSITE" id="PS01173">
    <property type="entry name" value="LIPASE_GDXG_HIS"/>
    <property type="match status" value="1"/>
</dbReference>
<keyword evidence="2 4" id="KW-0378">Hydrolase</keyword>
<dbReference type="Proteomes" id="UP000564885">
    <property type="component" value="Unassembled WGS sequence"/>
</dbReference>
<comment type="caution">
    <text evidence="4">The sequence shown here is derived from an EMBL/GenBank/DDBJ whole genome shotgun (WGS) entry which is preliminary data.</text>
</comment>
<dbReference type="PANTHER" id="PTHR48081">
    <property type="entry name" value="AB HYDROLASE SUPERFAMILY PROTEIN C4A8.06C"/>
    <property type="match status" value="1"/>
</dbReference>
<dbReference type="GO" id="GO:0016787">
    <property type="term" value="F:hydrolase activity"/>
    <property type="evidence" value="ECO:0007669"/>
    <property type="project" value="UniProtKB-KW"/>
</dbReference>
<dbReference type="PANTHER" id="PTHR48081:SF8">
    <property type="entry name" value="ALPHA_BETA HYDROLASE FOLD-3 DOMAIN-CONTAINING PROTEIN-RELATED"/>
    <property type="match status" value="1"/>
</dbReference>
<evidence type="ECO:0000256" key="1">
    <source>
        <dbReference type="ARBA" id="ARBA00010515"/>
    </source>
</evidence>